<evidence type="ECO:0000313" key="5">
    <source>
        <dbReference type="Proteomes" id="UP001237642"/>
    </source>
</evidence>
<sequence length="429" mass="48979">MAFGKKLTQQREEKQYVELQQTQNQTSSQDYIDVEEEVQPKENTTQEGHLQDNKQKPLLNEVTFLQTKKGKNAGGTKRWRYNYCSKKYSSSYTRINYLFFGPPVGVKPEVTRCTVMLANRALLQQLRKKVEEAEKTCISPSLTRSTVNNKLPPTSSPIEKAFRVWERHEVDMAVERFLCANGIPFNVLRSPETVVMTTEMKIAPKDYKHLSVDRARTSLLDDCKRDVEKECAPVSDTWLTQGISIVSDGGTNIKKKPLINVIASNSRGSMFLYAEDFFGVVKTGKEIANFLLKSIDAVTMSPTSWWSTYGAKAPQLSEISLKVLSQPISSSSAERVWSTYSYIHNVKRNRLNSLRADKLVFIHSNIRLISCSTSGYKDGPYRKWDVNLETLYLDDSGARLEDLRWKEDGDGLDKEDMVPASKRQRYEDF</sequence>
<accession>A0AAD8I3K9</accession>
<protein>
    <submittedName>
        <fullName evidence="4">DUF659 domain-containing protein</fullName>
    </submittedName>
</protein>
<keyword evidence="5" id="KW-1185">Reference proteome</keyword>
<dbReference type="InterPro" id="IPR007021">
    <property type="entry name" value="DUF659"/>
</dbReference>
<name>A0AAD8I3K9_9APIA</name>
<dbReference type="EMBL" id="JAUIZM010000006">
    <property type="protein sequence ID" value="KAK1378474.1"/>
    <property type="molecule type" value="Genomic_DNA"/>
</dbReference>
<reference evidence="4" key="1">
    <citation type="submission" date="2023-02" db="EMBL/GenBank/DDBJ databases">
        <title>Genome of toxic invasive species Heracleum sosnowskyi carries increased number of genes despite the absence of recent whole-genome duplications.</title>
        <authorList>
            <person name="Schelkunov M."/>
            <person name="Shtratnikova V."/>
            <person name="Makarenko M."/>
            <person name="Klepikova A."/>
            <person name="Omelchenko D."/>
            <person name="Novikova G."/>
            <person name="Obukhova E."/>
            <person name="Bogdanov V."/>
            <person name="Penin A."/>
            <person name="Logacheva M."/>
        </authorList>
    </citation>
    <scope>NUCLEOTIDE SEQUENCE</scope>
    <source>
        <strain evidence="4">Hsosn_3</strain>
        <tissue evidence="4">Leaf</tissue>
    </source>
</reference>
<organism evidence="4 5">
    <name type="scientific">Heracleum sosnowskyi</name>
    <dbReference type="NCBI Taxonomy" id="360622"/>
    <lineage>
        <taxon>Eukaryota</taxon>
        <taxon>Viridiplantae</taxon>
        <taxon>Streptophyta</taxon>
        <taxon>Embryophyta</taxon>
        <taxon>Tracheophyta</taxon>
        <taxon>Spermatophyta</taxon>
        <taxon>Magnoliopsida</taxon>
        <taxon>eudicotyledons</taxon>
        <taxon>Gunneridae</taxon>
        <taxon>Pentapetalae</taxon>
        <taxon>asterids</taxon>
        <taxon>campanulids</taxon>
        <taxon>Apiales</taxon>
        <taxon>Apiaceae</taxon>
        <taxon>Apioideae</taxon>
        <taxon>apioid superclade</taxon>
        <taxon>Tordylieae</taxon>
        <taxon>Tordyliinae</taxon>
        <taxon>Heracleum</taxon>
    </lineage>
</organism>
<dbReference type="Proteomes" id="UP001237642">
    <property type="component" value="Unassembled WGS sequence"/>
</dbReference>
<feature type="domain" description="HAT C-terminal dimerisation" evidence="3">
    <location>
        <begin position="299"/>
        <end position="366"/>
    </location>
</feature>
<dbReference type="AlphaFoldDB" id="A0AAD8I3K9"/>
<proteinExistence type="predicted"/>
<evidence type="ECO:0000259" key="3">
    <source>
        <dbReference type="Pfam" id="PF05699"/>
    </source>
</evidence>
<dbReference type="SUPFAM" id="SSF53098">
    <property type="entry name" value="Ribonuclease H-like"/>
    <property type="match status" value="1"/>
</dbReference>
<dbReference type="GO" id="GO:0046983">
    <property type="term" value="F:protein dimerization activity"/>
    <property type="evidence" value="ECO:0007669"/>
    <property type="project" value="InterPro"/>
</dbReference>
<dbReference type="InterPro" id="IPR012337">
    <property type="entry name" value="RNaseH-like_sf"/>
</dbReference>
<dbReference type="Pfam" id="PF05699">
    <property type="entry name" value="Dimer_Tnp_hAT"/>
    <property type="match status" value="1"/>
</dbReference>
<gene>
    <name evidence="4" type="ORF">POM88_025218</name>
</gene>
<feature type="compositionally biased region" description="Polar residues" evidence="1">
    <location>
        <begin position="18"/>
        <end position="30"/>
    </location>
</feature>
<dbReference type="InterPro" id="IPR008906">
    <property type="entry name" value="HATC_C_dom"/>
</dbReference>
<evidence type="ECO:0000313" key="4">
    <source>
        <dbReference type="EMBL" id="KAK1378474.1"/>
    </source>
</evidence>
<feature type="region of interest" description="Disordered" evidence="1">
    <location>
        <begin position="409"/>
        <end position="429"/>
    </location>
</feature>
<reference evidence="4" key="2">
    <citation type="submission" date="2023-05" db="EMBL/GenBank/DDBJ databases">
        <authorList>
            <person name="Schelkunov M.I."/>
        </authorList>
    </citation>
    <scope>NUCLEOTIDE SEQUENCE</scope>
    <source>
        <strain evidence="4">Hsosn_3</strain>
        <tissue evidence="4">Leaf</tissue>
    </source>
</reference>
<evidence type="ECO:0000259" key="2">
    <source>
        <dbReference type="Pfam" id="PF04937"/>
    </source>
</evidence>
<dbReference type="Pfam" id="PF04937">
    <property type="entry name" value="DUF659"/>
    <property type="match status" value="1"/>
</dbReference>
<feature type="region of interest" description="Disordered" evidence="1">
    <location>
        <begin position="1"/>
        <end position="57"/>
    </location>
</feature>
<comment type="caution">
    <text evidence="4">The sequence shown here is derived from an EMBL/GenBank/DDBJ whole genome shotgun (WGS) entry which is preliminary data.</text>
</comment>
<dbReference type="PANTHER" id="PTHR32166">
    <property type="entry name" value="OSJNBA0013A04.12 PROTEIN"/>
    <property type="match status" value="1"/>
</dbReference>
<evidence type="ECO:0000256" key="1">
    <source>
        <dbReference type="SAM" id="MobiDB-lite"/>
    </source>
</evidence>
<dbReference type="PANTHER" id="PTHR32166:SF123">
    <property type="entry name" value="BED-TYPE DOMAIN-CONTAINING PROTEIN"/>
    <property type="match status" value="1"/>
</dbReference>
<feature type="domain" description="DUF659" evidence="2">
    <location>
        <begin position="211"/>
        <end position="298"/>
    </location>
</feature>